<dbReference type="RefSeq" id="XP_001586353.1">
    <property type="nucleotide sequence ID" value="XM_001586303.1"/>
</dbReference>
<dbReference type="Pfam" id="PF14880">
    <property type="entry name" value="COX14"/>
    <property type="match status" value="1"/>
</dbReference>
<name>A0A1D9PUW1_SCLS1</name>
<dbReference type="OrthoDB" id="4205486at2759"/>
<sequence>MARSATDATRFTSTTPHAATKPKPVSRNPGPPGETPQQRVKRLRAAADKARDAQISTFDKLIMRGRVWADKAHRFTAFSLIGLTFIAGGVTVYALGDMMIYNRKKRAEFYAEQKFQYAMALESAQKAAAFGTATESQLEFLDREKEREERVKIAEEAKKKSGPWKKSKEWLFSGLKKEEGGDNVGTSERRLGYEALSEEDDSLGERESDVLRAIEGKKMAIQDKAKSVFEAEKERQRRGGPLDRIGTEAEEEKPKSGGWTSFMIRR</sequence>
<dbReference type="InterPro" id="IPR029208">
    <property type="entry name" value="COX14"/>
</dbReference>
<evidence type="ECO:0000256" key="3">
    <source>
        <dbReference type="ARBA" id="ARBA00022989"/>
    </source>
</evidence>
<dbReference type="Proteomes" id="UP000177798">
    <property type="component" value="Chromosome 2"/>
</dbReference>
<evidence type="ECO:0000256" key="1">
    <source>
        <dbReference type="ARBA" id="ARBA00004167"/>
    </source>
</evidence>
<dbReference type="EMBL" id="CP017815">
    <property type="protein sequence ID" value="APA06409.1"/>
    <property type="molecule type" value="Genomic_DNA"/>
</dbReference>
<evidence type="ECO:0000256" key="2">
    <source>
        <dbReference type="ARBA" id="ARBA00022692"/>
    </source>
</evidence>
<comment type="subcellular location">
    <subcellularLocation>
        <location evidence="1">Membrane</location>
        <topology evidence="1">Single-pass membrane protein</topology>
    </subcellularLocation>
</comment>
<reference evidence="8" key="1">
    <citation type="journal article" date="2017" name="Genome Biol. Evol.">
        <title>The complete genome sequence of the phytopathogenic fungus Sclerotinia sclerotiorum reveals insights into the genome architecture of broad host range pathogens.</title>
        <authorList>
            <person name="Derbyshire M."/>
            <person name="Denton-Giles M."/>
            <person name="Hegedus D."/>
            <person name="Seifbarghy S."/>
            <person name="Rollins J."/>
            <person name="van Kan J."/>
            <person name="Seidl M.F."/>
            <person name="Faino L."/>
            <person name="Mbengue M."/>
            <person name="Navaud O."/>
            <person name="Raffaele S."/>
            <person name="Hammond-Kosack K."/>
            <person name="Heard S."/>
            <person name="Oliver R."/>
        </authorList>
    </citation>
    <scope>NUCLEOTIDE SEQUENCE [LARGE SCALE GENOMIC DNA]</scope>
    <source>
        <strain evidence="8">ATCC 18683 / 1980 / Ss-1</strain>
    </source>
</reference>
<feature type="region of interest" description="Disordered" evidence="5">
    <location>
        <begin position="1"/>
        <end position="37"/>
    </location>
</feature>
<feature type="transmembrane region" description="Helical" evidence="6">
    <location>
        <begin position="75"/>
        <end position="96"/>
    </location>
</feature>
<keyword evidence="3 6" id="KW-1133">Transmembrane helix</keyword>
<evidence type="ECO:0000313" key="8">
    <source>
        <dbReference type="Proteomes" id="UP000177798"/>
    </source>
</evidence>
<evidence type="ECO:0008006" key="9">
    <source>
        <dbReference type="Google" id="ProtNLM"/>
    </source>
</evidence>
<feature type="compositionally biased region" description="Basic and acidic residues" evidence="5">
    <location>
        <begin position="227"/>
        <end position="255"/>
    </location>
</feature>
<feature type="compositionally biased region" description="Polar residues" evidence="5">
    <location>
        <begin position="1"/>
        <end position="17"/>
    </location>
</feature>
<evidence type="ECO:0000313" key="7">
    <source>
        <dbReference type="EMBL" id="APA06409.1"/>
    </source>
</evidence>
<feature type="region of interest" description="Disordered" evidence="5">
    <location>
        <begin position="227"/>
        <end position="266"/>
    </location>
</feature>
<gene>
    <name evidence="7" type="ORF">sscle_02g011790</name>
</gene>
<accession>A0A1D9PUW1</accession>
<keyword evidence="4 6" id="KW-0472">Membrane</keyword>
<dbReference type="KEGG" id="ssl:SS1G_12931"/>
<dbReference type="GO" id="GO:0016020">
    <property type="term" value="C:membrane"/>
    <property type="evidence" value="ECO:0007669"/>
    <property type="project" value="UniProtKB-SubCell"/>
</dbReference>
<keyword evidence="2 6" id="KW-0812">Transmembrane</keyword>
<dbReference type="AlphaFoldDB" id="A0A1D9PUW1"/>
<evidence type="ECO:0000256" key="6">
    <source>
        <dbReference type="SAM" id="Phobius"/>
    </source>
</evidence>
<organism evidence="7 8">
    <name type="scientific">Sclerotinia sclerotiorum (strain ATCC 18683 / 1980 / Ss-1)</name>
    <name type="common">White mold</name>
    <name type="synonym">Whetzelinia sclerotiorum</name>
    <dbReference type="NCBI Taxonomy" id="665079"/>
    <lineage>
        <taxon>Eukaryota</taxon>
        <taxon>Fungi</taxon>
        <taxon>Dikarya</taxon>
        <taxon>Ascomycota</taxon>
        <taxon>Pezizomycotina</taxon>
        <taxon>Leotiomycetes</taxon>
        <taxon>Helotiales</taxon>
        <taxon>Sclerotiniaceae</taxon>
        <taxon>Sclerotinia</taxon>
    </lineage>
</organism>
<dbReference type="OMA" id="VSVYSVW"/>
<evidence type="ECO:0000256" key="5">
    <source>
        <dbReference type="SAM" id="MobiDB-lite"/>
    </source>
</evidence>
<dbReference type="VEuPathDB" id="FungiDB:sscle_02g011790"/>
<proteinExistence type="predicted"/>
<evidence type="ECO:0000256" key="4">
    <source>
        <dbReference type="ARBA" id="ARBA00023136"/>
    </source>
</evidence>
<protein>
    <recommendedName>
        <fullName evidence="9">Cytochrome oxidase c assembly-domain-containing protein</fullName>
    </recommendedName>
</protein>